<organism evidence="2 3">
    <name type="scientific">Mesorhizobium ventifaucium</name>
    <dbReference type="NCBI Taxonomy" id="666020"/>
    <lineage>
        <taxon>Bacteria</taxon>
        <taxon>Pseudomonadati</taxon>
        <taxon>Pseudomonadota</taxon>
        <taxon>Alphaproteobacteria</taxon>
        <taxon>Hyphomicrobiales</taxon>
        <taxon>Phyllobacteriaceae</taxon>
        <taxon>Mesorhizobium</taxon>
    </lineage>
</organism>
<evidence type="ECO:0000313" key="3">
    <source>
        <dbReference type="Proteomes" id="UP001152604"/>
    </source>
</evidence>
<accession>A0ABN8K4I7</accession>
<reference evidence="2" key="1">
    <citation type="submission" date="2022-03" db="EMBL/GenBank/DDBJ databases">
        <authorList>
            <person name="Brunel B."/>
        </authorList>
    </citation>
    <scope>NUCLEOTIDE SEQUENCE</scope>
    <source>
        <strain evidence="2">STM4922sample</strain>
    </source>
</reference>
<evidence type="ECO:0000259" key="1">
    <source>
        <dbReference type="Pfam" id="PF13271"/>
    </source>
</evidence>
<keyword evidence="3" id="KW-1185">Reference proteome</keyword>
<sequence>MDVKYQIFVSSTYADLVDERRSVIEAVLNLGHIPVGMAAFQASDDTQWDYIKRRIDDSDYYVLIVAERYGSELKGKSYTQMEYGYAVAQGVPTVAFLLEGGARKTWAAEKGEFEKKAKLERFRKLYEKKLVKYWRNKDDLAGKVAMAIRRYDRGLSGGPPLGFAAV</sequence>
<name>A0ABN8K4I7_9HYPH</name>
<dbReference type="EMBL" id="CAKXZS010000030">
    <property type="protein sequence ID" value="CAH2404371.1"/>
    <property type="molecule type" value="Genomic_DNA"/>
</dbReference>
<protein>
    <recommendedName>
        <fullName evidence="1">DUF4062 domain-containing protein</fullName>
    </recommendedName>
</protein>
<dbReference type="InterPro" id="IPR025139">
    <property type="entry name" value="DUF4062"/>
</dbReference>
<dbReference type="Proteomes" id="UP001152604">
    <property type="component" value="Unassembled WGS sequence"/>
</dbReference>
<comment type="caution">
    <text evidence="2">The sequence shown here is derived from an EMBL/GenBank/DDBJ whole genome shotgun (WGS) entry which is preliminary data.</text>
</comment>
<gene>
    <name evidence="2" type="ORF">MES4922_360066</name>
</gene>
<dbReference type="RefSeq" id="WP_254026883.1">
    <property type="nucleotide sequence ID" value="NZ_CAKXZS010000030.1"/>
</dbReference>
<dbReference type="Pfam" id="PF13271">
    <property type="entry name" value="DUF4062"/>
    <property type="match status" value="1"/>
</dbReference>
<feature type="domain" description="DUF4062" evidence="1">
    <location>
        <begin position="6"/>
        <end position="86"/>
    </location>
</feature>
<evidence type="ECO:0000313" key="2">
    <source>
        <dbReference type="EMBL" id="CAH2404371.1"/>
    </source>
</evidence>
<proteinExistence type="predicted"/>